<dbReference type="EMBL" id="JAYKXP010000048">
    <property type="protein sequence ID" value="KAK7037270.1"/>
    <property type="molecule type" value="Genomic_DNA"/>
</dbReference>
<dbReference type="AlphaFoldDB" id="A0AAW0CBS0"/>
<evidence type="ECO:0000313" key="1">
    <source>
        <dbReference type="EMBL" id="KAK7037270.1"/>
    </source>
</evidence>
<sequence>MIQIDHGSTLNSVGRDQINRIVQHITTQVVQPKNEVAMATEIPEDAEYAEFHTVKRGDMYILKTIGSEEITEWEWDEELRTIRVGMRAQQTISTVKLRGVKCTALSYDGQDAHKLWRRDFLRFARNQDETRGQLFGINRSKIPSLLLHHGTVSPHPKLDTLTGAFITRTYTGQTLCSEHARNSRNECGNILFMYLDTETGRFCQDPTRTTDSIPFRHASNYTMSDLDSYKFKLDSITPSAMNMLDRSFAMAFFQDQGSHFDRPVVYHAYHVYKRHSNSPPPTTSKEHPLGWNQGLSPADARFDTIYSRSGAEIARIPNYKARFTFNHHTITSLSTMEESGMMRFTMNPSSPGKYKGEISVDSTVLGKAWLLQAYSICSNLPASNNVPEHCSMFDLSNEDEQKLILYLTVLPVIADNPIIMSYKGVQRQYRRPFYLFLSPLPCPLSHNSLNAWKRGKTHFWSLDRAGEIAIPEEELESQLGLSDVRIVPYIPGRFDTVMWQSFVYEALREWQIARGFDPTTADFAKLLGYPKLENLGKILADASTLSGH</sequence>
<comment type="caution">
    <text evidence="1">The sequence shown here is derived from an EMBL/GenBank/DDBJ whole genome shotgun (WGS) entry which is preliminary data.</text>
</comment>
<protein>
    <submittedName>
        <fullName evidence="1">Uncharacterized protein</fullName>
    </submittedName>
</protein>
<dbReference type="Proteomes" id="UP001383192">
    <property type="component" value="Unassembled WGS sequence"/>
</dbReference>
<gene>
    <name evidence="1" type="ORF">VNI00_011261</name>
</gene>
<proteinExistence type="predicted"/>
<reference evidence="1 2" key="1">
    <citation type="submission" date="2024-01" db="EMBL/GenBank/DDBJ databases">
        <title>A draft genome for a cacao thread blight-causing isolate of Paramarasmius palmivorus.</title>
        <authorList>
            <person name="Baruah I.K."/>
            <person name="Bukari Y."/>
            <person name="Amoako-Attah I."/>
            <person name="Meinhardt L.W."/>
            <person name="Bailey B.A."/>
            <person name="Cohen S.P."/>
        </authorList>
    </citation>
    <scope>NUCLEOTIDE SEQUENCE [LARGE SCALE GENOMIC DNA]</scope>
    <source>
        <strain evidence="1 2">GH-12</strain>
    </source>
</reference>
<keyword evidence="2" id="KW-1185">Reference proteome</keyword>
<organism evidence="1 2">
    <name type="scientific">Paramarasmius palmivorus</name>
    <dbReference type="NCBI Taxonomy" id="297713"/>
    <lineage>
        <taxon>Eukaryota</taxon>
        <taxon>Fungi</taxon>
        <taxon>Dikarya</taxon>
        <taxon>Basidiomycota</taxon>
        <taxon>Agaricomycotina</taxon>
        <taxon>Agaricomycetes</taxon>
        <taxon>Agaricomycetidae</taxon>
        <taxon>Agaricales</taxon>
        <taxon>Marasmiineae</taxon>
        <taxon>Marasmiaceae</taxon>
        <taxon>Paramarasmius</taxon>
    </lineage>
</organism>
<accession>A0AAW0CBS0</accession>
<evidence type="ECO:0000313" key="2">
    <source>
        <dbReference type="Proteomes" id="UP001383192"/>
    </source>
</evidence>
<name>A0AAW0CBS0_9AGAR</name>